<dbReference type="PRINTS" id="PR00081">
    <property type="entry name" value="GDHRDH"/>
</dbReference>
<evidence type="ECO:0000256" key="2">
    <source>
        <dbReference type="ARBA" id="ARBA00023002"/>
    </source>
</evidence>
<reference evidence="5" key="1">
    <citation type="journal article" date="2019" name="Int. J. Syst. Evol. Microbiol.">
        <title>The Global Catalogue of Microorganisms (GCM) 10K type strain sequencing project: providing services to taxonomists for standard genome sequencing and annotation.</title>
        <authorList>
            <consortium name="The Broad Institute Genomics Platform"/>
            <consortium name="The Broad Institute Genome Sequencing Center for Infectious Disease"/>
            <person name="Wu L."/>
            <person name="Ma J."/>
        </authorList>
    </citation>
    <scope>NUCLEOTIDE SEQUENCE [LARGE SCALE GENOMIC DNA]</scope>
    <source>
        <strain evidence="5">CGMCC 4.7241</strain>
    </source>
</reference>
<dbReference type="InterPro" id="IPR002347">
    <property type="entry name" value="SDR_fam"/>
</dbReference>
<proteinExistence type="inferred from homology"/>
<protein>
    <submittedName>
        <fullName evidence="4">SDR family NAD(P)-dependent oxidoreductase</fullName>
        <ecNumber evidence="4">1.1.1.-</ecNumber>
    </submittedName>
</protein>
<dbReference type="RefSeq" id="WP_205118732.1">
    <property type="nucleotide sequence ID" value="NZ_JAFBCM010000001.1"/>
</dbReference>
<name>A0ABV7YCB0_9ACTN</name>
<sequence length="193" mass="19532">MTSVIVTGAGTGSGRRDRIASALPGVDVLVNNAAVVPNGLLGTITQAQLDSAFATNLFAPIHLAQLLLPSLQAGGGGAIVNVSTAIGGRGWPGNSVYGATKVALDLLTRTWAIELASSGVRVVGIAPGVTDTPVLEHNGFSAERIAAVGKLLVERIPLGRIAQPEGDRALDRSGRSAGGFVRHGLCVAGGWRG</sequence>
<dbReference type="GO" id="GO:0016491">
    <property type="term" value="F:oxidoreductase activity"/>
    <property type="evidence" value="ECO:0007669"/>
    <property type="project" value="UniProtKB-KW"/>
</dbReference>
<comment type="caution">
    <text evidence="4">The sequence shown here is derived from an EMBL/GenBank/DDBJ whole genome shotgun (WGS) entry which is preliminary data.</text>
</comment>
<organism evidence="4 5">
    <name type="scientific">Tenggerimyces flavus</name>
    <dbReference type="NCBI Taxonomy" id="1708749"/>
    <lineage>
        <taxon>Bacteria</taxon>
        <taxon>Bacillati</taxon>
        <taxon>Actinomycetota</taxon>
        <taxon>Actinomycetes</taxon>
        <taxon>Propionibacteriales</taxon>
        <taxon>Nocardioidaceae</taxon>
        <taxon>Tenggerimyces</taxon>
    </lineage>
</organism>
<gene>
    <name evidence="4" type="ORF">ACFOUW_16475</name>
</gene>
<dbReference type="PRINTS" id="PR00080">
    <property type="entry name" value="SDRFAMILY"/>
</dbReference>
<dbReference type="InterPro" id="IPR036291">
    <property type="entry name" value="NAD(P)-bd_dom_sf"/>
</dbReference>
<dbReference type="Pfam" id="PF00106">
    <property type="entry name" value="adh_short"/>
    <property type="match status" value="1"/>
</dbReference>
<dbReference type="Proteomes" id="UP001595699">
    <property type="component" value="Unassembled WGS sequence"/>
</dbReference>
<dbReference type="PANTHER" id="PTHR43639:SF1">
    <property type="entry name" value="SHORT-CHAIN DEHYDROGENASE_REDUCTASE FAMILY PROTEIN"/>
    <property type="match status" value="1"/>
</dbReference>
<evidence type="ECO:0000256" key="3">
    <source>
        <dbReference type="RuleBase" id="RU000363"/>
    </source>
</evidence>
<dbReference type="CDD" id="cd05233">
    <property type="entry name" value="SDR_c"/>
    <property type="match status" value="1"/>
</dbReference>
<evidence type="ECO:0000313" key="4">
    <source>
        <dbReference type="EMBL" id="MFC3762438.1"/>
    </source>
</evidence>
<dbReference type="Gene3D" id="3.40.50.720">
    <property type="entry name" value="NAD(P)-binding Rossmann-like Domain"/>
    <property type="match status" value="1"/>
</dbReference>
<evidence type="ECO:0000256" key="1">
    <source>
        <dbReference type="ARBA" id="ARBA00006484"/>
    </source>
</evidence>
<dbReference type="PANTHER" id="PTHR43639">
    <property type="entry name" value="OXIDOREDUCTASE, SHORT-CHAIN DEHYDROGENASE/REDUCTASE FAMILY (AFU_ORTHOLOGUE AFUA_5G02870)"/>
    <property type="match status" value="1"/>
</dbReference>
<dbReference type="EMBL" id="JBHRZH010000015">
    <property type="protein sequence ID" value="MFC3762438.1"/>
    <property type="molecule type" value="Genomic_DNA"/>
</dbReference>
<keyword evidence="5" id="KW-1185">Reference proteome</keyword>
<accession>A0ABV7YCB0</accession>
<dbReference type="EC" id="1.1.1.-" evidence="4"/>
<dbReference type="SUPFAM" id="SSF51735">
    <property type="entry name" value="NAD(P)-binding Rossmann-fold domains"/>
    <property type="match status" value="1"/>
</dbReference>
<comment type="similarity">
    <text evidence="1 3">Belongs to the short-chain dehydrogenases/reductases (SDR) family.</text>
</comment>
<keyword evidence="2 4" id="KW-0560">Oxidoreductase</keyword>
<evidence type="ECO:0000313" key="5">
    <source>
        <dbReference type="Proteomes" id="UP001595699"/>
    </source>
</evidence>